<comment type="subunit">
    <text evidence="4">Homodimer.</text>
</comment>
<dbReference type="InterPro" id="IPR006674">
    <property type="entry name" value="HD_domain"/>
</dbReference>
<evidence type="ECO:0000256" key="6">
    <source>
        <dbReference type="ARBA" id="ARBA00022723"/>
    </source>
</evidence>
<comment type="catalytic activity">
    <reaction evidence="1">
        <text>a 2'-deoxyribonucleoside 5'-phosphate + H2O = a 2'-deoxyribonucleoside + phosphate</text>
        <dbReference type="Rhea" id="RHEA:36167"/>
        <dbReference type="ChEBI" id="CHEBI:15377"/>
        <dbReference type="ChEBI" id="CHEBI:18274"/>
        <dbReference type="ChEBI" id="CHEBI:43474"/>
        <dbReference type="ChEBI" id="CHEBI:65317"/>
        <dbReference type="EC" id="3.1.3.89"/>
    </reaction>
</comment>
<evidence type="ECO:0000256" key="3">
    <source>
        <dbReference type="ARBA" id="ARBA00001941"/>
    </source>
</evidence>
<comment type="cofactor">
    <cofactor evidence="3">
        <name>Co(2+)</name>
        <dbReference type="ChEBI" id="CHEBI:48828"/>
    </cofactor>
</comment>
<feature type="domain" description="HD/PDEase" evidence="8">
    <location>
        <begin position="33"/>
        <end position="151"/>
    </location>
</feature>
<reference evidence="9 10" key="1">
    <citation type="submission" date="2020-08" db="EMBL/GenBank/DDBJ databases">
        <title>Genomic Encyclopedia of Type Strains, Phase IV (KMG-IV): sequencing the most valuable type-strain genomes for metagenomic binning, comparative biology and taxonomic classification.</title>
        <authorList>
            <person name="Goeker M."/>
        </authorList>
    </citation>
    <scope>NUCLEOTIDE SEQUENCE [LARGE SCALE GENOMIC DNA]</scope>
    <source>
        <strain evidence="9 10">DSM 23562</strain>
    </source>
</reference>
<keyword evidence="10" id="KW-1185">Reference proteome</keyword>
<dbReference type="EC" id="3.1.3.89" evidence="5"/>
<proteinExistence type="predicted"/>
<dbReference type="PANTHER" id="PTHR11845:SF13">
    <property type="entry name" value="5'-DEOXYNUCLEOTIDASE HDDC2"/>
    <property type="match status" value="1"/>
</dbReference>
<dbReference type="InterPro" id="IPR003607">
    <property type="entry name" value="HD/PDEase_dom"/>
</dbReference>
<dbReference type="PANTHER" id="PTHR11845">
    <property type="entry name" value="5'-DEOXYNUCLEOTIDASE HDDC2"/>
    <property type="match status" value="1"/>
</dbReference>
<sequence>MTSQRLSQQLAFLTEADQLKTILRRTSLIHDPRKENTAEHSWHFALMALTLAEHAPVPLDLPRVLKIALIHDLVEIDAGDSFVYDTSAMADKREREEAAAERIFGLLPPDQAAEYRALWDEFEAQETPEARFAAAVDRLCGMLPNYKNSGGSWVEHGVSAARVTERNRPIGVGAPALWEVAEGWIREAVEKGWISE</sequence>
<dbReference type="EMBL" id="JACHGW010000002">
    <property type="protein sequence ID" value="MBB6050969.1"/>
    <property type="molecule type" value="Genomic_DNA"/>
</dbReference>
<dbReference type="GO" id="GO:0046872">
    <property type="term" value="F:metal ion binding"/>
    <property type="evidence" value="ECO:0007669"/>
    <property type="project" value="UniProtKB-KW"/>
</dbReference>
<evidence type="ECO:0000313" key="10">
    <source>
        <dbReference type="Proteomes" id="UP000520814"/>
    </source>
</evidence>
<evidence type="ECO:0000256" key="1">
    <source>
        <dbReference type="ARBA" id="ARBA00001638"/>
    </source>
</evidence>
<keyword evidence="7 9" id="KW-0378">Hydrolase</keyword>
<protein>
    <recommendedName>
        <fullName evidence="5">5'-deoxynucleotidase</fullName>
        <ecNumber evidence="5">3.1.3.89</ecNumber>
    </recommendedName>
</protein>
<dbReference type="GO" id="GO:0002953">
    <property type="term" value="F:5'-deoxynucleotidase activity"/>
    <property type="evidence" value="ECO:0007669"/>
    <property type="project" value="UniProtKB-EC"/>
</dbReference>
<evidence type="ECO:0000256" key="4">
    <source>
        <dbReference type="ARBA" id="ARBA00011738"/>
    </source>
</evidence>
<evidence type="ECO:0000256" key="2">
    <source>
        <dbReference type="ARBA" id="ARBA00001936"/>
    </source>
</evidence>
<keyword evidence="6" id="KW-0479">Metal-binding</keyword>
<organism evidence="9 10">
    <name type="scientific">Armatimonas rosea</name>
    <dbReference type="NCBI Taxonomy" id="685828"/>
    <lineage>
        <taxon>Bacteria</taxon>
        <taxon>Bacillati</taxon>
        <taxon>Armatimonadota</taxon>
        <taxon>Armatimonadia</taxon>
        <taxon>Armatimonadales</taxon>
        <taxon>Armatimonadaceae</taxon>
        <taxon>Armatimonas</taxon>
    </lineage>
</organism>
<evidence type="ECO:0000256" key="7">
    <source>
        <dbReference type="ARBA" id="ARBA00022801"/>
    </source>
</evidence>
<comment type="caution">
    <text evidence="9">The sequence shown here is derived from an EMBL/GenBank/DDBJ whole genome shotgun (WGS) entry which is preliminary data.</text>
</comment>
<dbReference type="SUPFAM" id="SSF109604">
    <property type="entry name" value="HD-domain/PDEase-like"/>
    <property type="match status" value="1"/>
</dbReference>
<dbReference type="CDD" id="cd00077">
    <property type="entry name" value="HDc"/>
    <property type="match status" value="1"/>
</dbReference>
<dbReference type="InterPro" id="IPR039356">
    <property type="entry name" value="YfbR/HDDC2"/>
</dbReference>
<evidence type="ECO:0000259" key="8">
    <source>
        <dbReference type="SMART" id="SM00471"/>
    </source>
</evidence>
<dbReference type="AlphaFoldDB" id="A0A7W9SS28"/>
<name>A0A7W9SS28_ARMRO</name>
<dbReference type="Pfam" id="PF13023">
    <property type="entry name" value="HD_3"/>
    <property type="match status" value="1"/>
</dbReference>
<evidence type="ECO:0000313" key="9">
    <source>
        <dbReference type="EMBL" id="MBB6050969.1"/>
    </source>
</evidence>
<dbReference type="Proteomes" id="UP000520814">
    <property type="component" value="Unassembled WGS sequence"/>
</dbReference>
<comment type="cofactor">
    <cofactor evidence="2">
        <name>Mn(2+)</name>
        <dbReference type="ChEBI" id="CHEBI:29035"/>
    </cofactor>
</comment>
<accession>A0A7W9SS28</accession>
<dbReference type="Gene3D" id="1.10.3210.10">
    <property type="entry name" value="Hypothetical protein af1432"/>
    <property type="match status" value="1"/>
</dbReference>
<dbReference type="SMART" id="SM00471">
    <property type="entry name" value="HDc"/>
    <property type="match status" value="1"/>
</dbReference>
<dbReference type="GO" id="GO:0005737">
    <property type="term" value="C:cytoplasm"/>
    <property type="evidence" value="ECO:0007669"/>
    <property type="project" value="TreeGrafter"/>
</dbReference>
<gene>
    <name evidence="9" type="ORF">HNQ39_002760</name>
</gene>
<evidence type="ECO:0000256" key="5">
    <source>
        <dbReference type="ARBA" id="ARBA00012964"/>
    </source>
</evidence>
<dbReference type="RefSeq" id="WP_184196901.1">
    <property type="nucleotide sequence ID" value="NZ_JACHGW010000002.1"/>
</dbReference>